<dbReference type="InterPro" id="IPR018095">
    <property type="entry name" value="Thymidylate_kin_CS"/>
</dbReference>
<dbReference type="SUPFAM" id="SSF52540">
    <property type="entry name" value="P-loop containing nucleoside triphosphate hydrolases"/>
    <property type="match status" value="1"/>
</dbReference>
<evidence type="ECO:0000256" key="7">
    <source>
        <dbReference type="ARBA" id="ARBA00022741"/>
    </source>
</evidence>
<dbReference type="AlphaFoldDB" id="A0AAV2RM68"/>
<name>A0AAV2RM68_MEGNR</name>
<evidence type="ECO:0000313" key="11">
    <source>
        <dbReference type="EMBL" id="CAL4131788.1"/>
    </source>
</evidence>
<evidence type="ECO:0000313" key="12">
    <source>
        <dbReference type="Proteomes" id="UP001497623"/>
    </source>
</evidence>
<reference evidence="11 12" key="1">
    <citation type="submission" date="2024-05" db="EMBL/GenBank/DDBJ databases">
        <authorList>
            <person name="Wallberg A."/>
        </authorList>
    </citation>
    <scope>NUCLEOTIDE SEQUENCE [LARGE SCALE GENOMIC DNA]</scope>
</reference>
<evidence type="ECO:0000256" key="1">
    <source>
        <dbReference type="ARBA" id="ARBA00004992"/>
    </source>
</evidence>
<keyword evidence="5" id="KW-0808">Transferase</keyword>
<dbReference type="GO" id="GO:0005829">
    <property type="term" value="C:cytosol"/>
    <property type="evidence" value="ECO:0007669"/>
    <property type="project" value="TreeGrafter"/>
</dbReference>
<dbReference type="GO" id="GO:0006235">
    <property type="term" value="P:dTTP biosynthetic process"/>
    <property type="evidence" value="ECO:0007669"/>
    <property type="project" value="TreeGrafter"/>
</dbReference>
<evidence type="ECO:0000256" key="9">
    <source>
        <dbReference type="ARBA" id="ARBA00022840"/>
    </source>
</evidence>
<dbReference type="PANTHER" id="PTHR10344">
    <property type="entry name" value="THYMIDYLATE KINASE"/>
    <property type="match status" value="1"/>
</dbReference>
<dbReference type="GO" id="GO:0006233">
    <property type="term" value="P:dTDP biosynthetic process"/>
    <property type="evidence" value="ECO:0007669"/>
    <property type="project" value="InterPro"/>
</dbReference>
<dbReference type="PANTHER" id="PTHR10344:SF1">
    <property type="entry name" value="THYMIDYLATE KINASE"/>
    <property type="match status" value="1"/>
</dbReference>
<keyword evidence="12" id="KW-1185">Reference proteome</keyword>
<evidence type="ECO:0000256" key="8">
    <source>
        <dbReference type="ARBA" id="ARBA00022777"/>
    </source>
</evidence>
<dbReference type="GO" id="GO:0004550">
    <property type="term" value="F:nucleoside diphosphate kinase activity"/>
    <property type="evidence" value="ECO:0007669"/>
    <property type="project" value="TreeGrafter"/>
</dbReference>
<gene>
    <name evidence="11" type="ORF">MNOR_LOCUS26837</name>
</gene>
<comment type="pathway">
    <text evidence="1">Pyrimidine metabolism; dTTP biosynthesis.</text>
</comment>
<keyword evidence="6" id="KW-0545">Nucleotide biosynthesis</keyword>
<protein>
    <recommendedName>
        <fullName evidence="4">Thymidylate kinase</fullName>
        <ecNumber evidence="3">2.7.4.9</ecNumber>
    </recommendedName>
</protein>
<dbReference type="InterPro" id="IPR027417">
    <property type="entry name" value="P-loop_NTPase"/>
</dbReference>
<dbReference type="GO" id="GO:0005634">
    <property type="term" value="C:nucleus"/>
    <property type="evidence" value="ECO:0007669"/>
    <property type="project" value="TreeGrafter"/>
</dbReference>
<evidence type="ECO:0000256" key="4">
    <source>
        <dbReference type="ARBA" id="ARBA00017144"/>
    </source>
</evidence>
<organism evidence="11 12">
    <name type="scientific">Meganyctiphanes norvegica</name>
    <name type="common">Northern krill</name>
    <name type="synonym">Thysanopoda norvegica</name>
    <dbReference type="NCBI Taxonomy" id="48144"/>
    <lineage>
        <taxon>Eukaryota</taxon>
        <taxon>Metazoa</taxon>
        <taxon>Ecdysozoa</taxon>
        <taxon>Arthropoda</taxon>
        <taxon>Crustacea</taxon>
        <taxon>Multicrustacea</taxon>
        <taxon>Malacostraca</taxon>
        <taxon>Eumalacostraca</taxon>
        <taxon>Eucarida</taxon>
        <taxon>Euphausiacea</taxon>
        <taxon>Euphausiidae</taxon>
        <taxon>Meganyctiphanes</taxon>
    </lineage>
</organism>
<dbReference type="PROSITE" id="PS01331">
    <property type="entry name" value="THYMIDYLATE_KINASE"/>
    <property type="match status" value="1"/>
</dbReference>
<dbReference type="Proteomes" id="UP001497623">
    <property type="component" value="Unassembled WGS sequence"/>
</dbReference>
<sequence length="221" mass="25721">MVKNTKLRVHRSRASMVTPRLLHSNLTQDEYLLINSMMMKKKGRRLDFFRFFNRSTSIGGIINSYLSCTSELEDHSIHLLFSANRWELVPKILSTLESGTSIIIDRYAFSGVAFSGAKKNISLEWCKNSDIGLPRPDLVLFLDLSHEEAQRRAQFGEERYEKEEFQKKVYANYQLLKDETWKVIDANKSIEELQEVLSQEVIKTIDGVKENTIQKLWVNQE</sequence>
<keyword evidence="9" id="KW-0067">ATP-binding</keyword>
<dbReference type="Pfam" id="PF02223">
    <property type="entry name" value="Thymidylate_kin"/>
    <property type="match status" value="1"/>
</dbReference>
<dbReference type="Gene3D" id="3.40.50.300">
    <property type="entry name" value="P-loop containing nucleotide triphosphate hydrolases"/>
    <property type="match status" value="1"/>
</dbReference>
<dbReference type="GO" id="GO:0005739">
    <property type="term" value="C:mitochondrion"/>
    <property type="evidence" value="ECO:0007669"/>
    <property type="project" value="TreeGrafter"/>
</dbReference>
<evidence type="ECO:0000256" key="5">
    <source>
        <dbReference type="ARBA" id="ARBA00022679"/>
    </source>
</evidence>
<dbReference type="GO" id="GO:0005524">
    <property type="term" value="F:ATP binding"/>
    <property type="evidence" value="ECO:0007669"/>
    <property type="project" value="UniProtKB-KW"/>
</dbReference>
<evidence type="ECO:0000256" key="6">
    <source>
        <dbReference type="ARBA" id="ARBA00022727"/>
    </source>
</evidence>
<dbReference type="InterPro" id="IPR039430">
    <property type="entry name" value="Thymidylate_kin-like_dom"/>
</dbReference>
<evidence type="ECO:0000256" key="2">
    <source>
        <dbReference type="ARBA" id="ARBA00009776"/>
    </source>
</evidence>
<keyword evidence="8" id="KW-0418">Kinase</keyword>
<dbReference type="GO" id="GO:0004798">
    <property type="term" value="F:dTMP kinase activity"/>
    <property type="evidence" value="ECO:0007669"/>
    <property type="project" value="UniProtKB-EC"/>
</dbReference>
<comment type="caution">
    <text evidence="11">The sequence shown here is derived from an EMBL/GenBank/DDBJ whole genome shotgun (WGS) entry which is preliminary data.</text>
</comment>
<dbReference type="NCBIfam" id="TIGR00041">
    <property type="entry name" value="DTMP_kinase"/>
    <property type="match status" value="1"/>
</dbReference>
<dbReference type="EMBL" id="CAXKWB010027347">
    <property type="protein sequence ID" value="CAL4131788.1"/>
    <property type="molecule type" value="Genomic_DNA"/>
</dbReference>
<dbReference type="FunFam" id="3.40.50.300:FF:000679">
    <property type="entry name" value="Thymidylate kinase"/>
    <property type="match status" value="1"/>
</dbReference>
<dbReference type="InterPro" id="IPR018094">
    <property type="entry name" value="Thymidylate_kinase"/>
</dbReference>
<keyword evidence="7" id="KW-0547">Nucleotide-binding</keyword>
<proteinExistence type="inferred from homology"/>
<evidence type="ECO:0000259" key="10">
    <source>
        <dbReference type="Pfam" id="PF02223"/>
    </source>
</evidence>
<dbReference type="GO" id="GO:0006227">
    <property type="term" value="P:dUDP biosynthetic process"/>
    <property type="evidence" value="ECO:0007669"/>
    <property type="project" value="TreeGrafter"/>
</dbReference>
<accession>A0AAV2RM68</accession>
<dbReference type="EC" id="2.7.4.9" evidence="3"/>
<evidence type="ECO:0000256" key="3">
    <source>
        <dbReference type="ARBA" id="ARBA00012980"/>
    </source>
</evidence>
<comment type="similarity">
    <text evidence="2">Belongs to the thymidylate kinase family.</text>
</comment>
<feature type="domain" description="Thymidylate kinase-like" evidence="10">
    <location>
        <begin position="39"/>
        <end position="195"/>
    </location>
</feature>
<feature type="non-terminal residue" evidence="11">
    <location>
        <position position="221"/>
    </location>
</feature>